<dbReference type="AlphaFoldDB" id="A0AA92H9M9"/>
<dbReference type="InterPro" id="IPR011932">
    <property type="entry name" value="Recomb_XerD"/>
</dbReference>
<dbReference type="InterPro" id="IPR004107">
    <property type="entry name" value="Integrase_SAM-like_N"/>
</dbReference>
<evidence type="ECO:0000256" key="7">
    <source>
        <dbReference type="ARBA" id="ARBA00022908"/>
    </source>
</evidence>
<comment type="function">
    <text evidence="11">Site-specific tyrosine recombinase, which acts by catalyzing the cutting and rejoining of the recombining DNA molecules. The XerC-XerD complex is essential to convert dimers of the bacterial chromosome into monomers to permit their segregation at cell division. It also contributes to the segregational stability of plasmids.</text>
</comment>
<evidence type="ECO:0000259" key="13">
    <source>
        <dbReference type="PROSITE" id="PS51900"/>
    </source>
</evidence>
<dbReference type="Pfam" id="PF00589">
    <property type="entry name" value="Phage_integrase"/>
    <property type="match status" value="1"/>
</dbReference>
<dbReference type="RefSeq" id="WP_116492837.1">
    <property type="nucleotide sequence ID" value="NZ_QDFR01000002.1"/>
</dbReference>
<feature type="domain" description="Tyr recombinase" evidence="12">
    <location>
        <begin position="109"/>
        <end position="304"/>
    </location>
</feature>
<comment type="subcellular location">
    <subcellularLocation>
        <location evidence="1 11">Cytoplasm</location>
    </subcellularLocation>
</comment>
<dbReference type="HAMAP" id="MF_01808">
    <property type="entry name" value="Recomb_XerC_XerD"/>
    <property type="match status" value="1"/>
</dbReference>
<feature type="active site" evidence="11">
    <location>
        <position position="156"/>
    </location>
</feature>
<evidence type="ECO:0000256" key="11">
    <source>
        <dbReference type="HAMAP-Rule" id="MF_01807"/>
    </source>
</evidence>
<dbReference type="SUPFAM" id="SSF56349">
    <property type="entry name" value="DNA breaking-rejoining enzymes"/>
    <property type="match status" value="1"/>
</dbReference>
<evidence type="ECO:0000313" key="14">
    <source>
        <dbReference type="EMBL" id="PVE55078.1"/>
    </source>
</evidence>
<dbReference type="NCBIfam" id="NF001399">
    <property type="entry name" value="PRK00283.1"/>
    <property type="match status" value="1"/>
</dbReference>
<keyword evidence="4 11" id="KW-0963">Cytoplasm</keyword>
<feature type="active site" description="O-(3'-phospho-DNA)-tyrosine intermediate" evidence="11">
    <location>
        <position position="291"/>
    </location>
</feature>
<dbReference type="Gene3D" id="1.10.150.130">
    <property type="match status" value="1"/>
</dbReference>
<dbReference type="GO" id="GO:0051301">
    <property type="term" value="P:cell division"/>
    <property type="evidence" value="ECO:0007669"/>
    <property type="project" value="UniProtKB-KW"/>
</dbReference>
<dbReference type="PANTHER" id="PTHR30349">
    <property type="entry name" value="PHAGE INTEGRASE-RELATED"/>
    <property type="match status" value="1"/>
</dbReference>
<dbReference type="PANTHER" id="PTHR30349:SF90">
    <property type="entry name" value="TYROSINE RECOMBINASE XERD"/>
    <property type="match status" value="1"/>
</dbReference>
<dbReference type="GO" id="GO:0006313">
    <property type="term" value="P:DNA transposition"/>
    <property type="evidence" value="ECO:0007669"/>
    <property type="project" value="UniProtKB-UniRule"/>
</dbReference>
<dbReference type="Proteomes" id="UP000244335">
    <property type="component" value="Unassembled WGS sequence"/>
</dbReference>
<dbReference type="Gene3D" id="1.10.443.10">
    <property type="entry name" value="Intergrase catalytic core"/>
    <property type="match status" value="1"/>
</dbReference>
<feature type="active site" evidence="11">
    <location>
        <position position="259"/>
    </location>
</feature>
<evidence type="ECO:0000256" key="1">
    <source>
        <dbReference type="ARBA" id="ARBA00004496"/>
    </source>
</evidence>
<reference evidence="14 15" key="1">
    <citation type="submission" date="2018-04" db="EMBL/GenBank/DDBJ databases">
        <authorList>
            <person name="Hagen T."/>
        </authorList>
    </citation>
    <scope>NUCLEOTIDE SEQUENCE [LARGE SCALE GENOMIC DNA]</scope>
    <source>
        <strain evidence="14 15">TPD7009</strain>
    </source>
</reference>
<protein>
    <recommendedName>
        <fullName evidence="3 11">Tyrosine recombinase XerD</fullName>
    </recommendedName>
</protein>
<keyword evidence="5 11" id="KW-0132">Cell division</keyword>
<dbReference type="InterPro" id="IPR023009">
    <property type="entry name" value="Tyrosine_recombinase_XerC/XerD"/>
</dbReference>
<dbReference type="PROSITE" id="PS51900">
    <property type="entry name" value="CB"/>
    <property type="match status" value="1"/>
</dbReference>
<accession>A0AA92H9M9</accession>
<evidence type="ECO:0000256" key="9">
    <source>
        <dbReference type="ARBA" id="ARBA00023172"/>
    </source>
</evidence>
<evidence type="ECO:0000256" key="5">
    <source>
        <dbReference type="ARBA" id="ARBA00022618"/>
    </source>
</evidence>
<dbReference type="InterPro" id="IPR010998">
    <property type="entry name" value="Integrase_recombinase_N"/>
</dbReference>
<keyword evidence="6 11" id="KW-0159">Chromosome partition</keyword>
<evidence type="ECO:0000313" key="15">
    <source>
        <dbReference type="Proteomes" id="UP000244335"/>
    </source>
</evidence>
<keyword evidence="10 11" id="KW-0131">Cell cycle</keyword>
<dbReference type="PROSITE" id="PS51898">
    <property type="entry name" value="TYR_RECOMBINASE"/>
    <property type="match status" value="1"/>
</dbReference>
<dbReference type="InterPro" id="IPR013762">
    <property type="entry name" value="Integrase-like_cat_sf"/>
</dbReference>
<comment type="subunit">
    <text evidence="11">Forms a cyclic heterotetrameric complex composed of two molecules of XerC and two molecules of XerD.</text>
</comment>
<dbReference type="NCBIfam" id="TIGR02225">
    <property type="entry name" value="recomb_XerD"/>
    <property type="match status" value="1"/>
</dbReference>
<dbReference type="GO" id="GO:0009037">
    <property type="term" value="F:tyrosine-based site-specific recombinase activity"/>
    <property type="evidence" value="ECO:0007669"/>
    <property type="project" value="UniProtKB-UniRule"/>
</dbReference>
<dbReference type="EMBL" id="QDFR01000002">
    <property type="protein sequence ID" value="PVE55078.1"/>
    <property type="molecule type" value="Genomic_DNA"/>
</dbReference>
<evidence type="ECO:0000256" key="10">
    <source>
        <dbReference type="ARBA" id="ARBA00023306"/>
    </source>
</evidence>
<evidence type="ECO:0000256" key="4">
    <source>
        <dbReference type="ARBA" id="ARBA00022490"/>
    </source>
</evidence>
<evidence type="ECO:0000259" key="12">
    <source>
        <dbReference type="PROSITE" id="PS51898"/>
    </source>
</evidence>
<dbReference type="GO" id="GO:0007059">
    <property type="term" value="P:chromosome segregation"/>
    <property type="evidence" value="ECO:0007669"/>
    <property type="project" value="UniProtKB-UniRule"/>
</dbReference>
<proteinExistence type="inferred from homology"/>
<feature type="domain" description="Core-binding (CB)" evidence="13">
    <location>
        <begin position="3"/>
        <end position="88"/>
    </location>
</feature>
<comment type="similarity">
    <text evidence="2 11">Belongs to the 'phage' integrase family. XerD subfamily.</text>
</comment>
<keyword evidence="9 11" id="KW-0233">DNA recombination</keyword>
<dbReference type="GO" id="GO:0005737">
    <property type="term" value="C:cytoplasm"/>
    <property type="evidence" value="ECO:0007669"/>
    <property type="project" value="UniProtKB-SubCell"/>
</dbReference>
<dbReference type="GO" id="GO:0003677">
    <property type="term" value="F:DNA binding"/>
    <property type="evidence" value="ECO:0007669"/>
    <property type="project" value="UniProtKB-UniRule"/>
</dbReference>
<dbReference type="HAMAP" id="MF_01807">
    <property type="entry name" value="Recomb_XerD"/>
    <property type="match status" value="1"/>
</dbReference>
<dbReference type="InterPro" id="IPR002104">
    <property type="entry name" value="Integrase_catalytic"/>
</dbReference>
<keyword evidence="7 11" id="KW-0229">DNA integration</keyword>
<sequence length="317" mass="34998">MSRQDHARLEGFLEMMSAERGAAMNTLASYEHDLTDLMSFLSSRHASLTEATTADLSAYLAHLSAQGFAASSQARRLSALRQFYKFLYSEGVRTDDPTGILDAPRKGRSLPKTMSVASVTSLLAKAAEEASLEGPGQLGRIRMHLLLELLYATGMRVSELVSLPAKVLRHEGRFLMIRGKGNKDRVVLLSRTAIEAMERYDEARKALAPKGKSDEESPWLFPSASKEGHLPRQVFARDLKDIAIRAGLTPSAVSPHVLRHAFASHLLQNGADLRAVQELLGHSDISTTQIYTHVLEERLQELVQTHHPLAKQGKNLD</sequence>
<name>A0AA92H9M9_RHIRH</name>
<keyword evidence="8 11" id="KW-0238">DNA-binding</keyword>
<feature type="active site" evidence="11">
    <location>
        <position position="282"/>
    </location>
</feature>
<comment type="caution">
    <text evidence="14">The sequence shown here is derived from an EMBL/GenBank/DDBJ whole genome shotgun (WGS) entry which is preliminary data.</text>
</comment>
<dbReference type="InterPro" id="IPR050090">
    <property type="entry name" value="Tyrosine_recombinase_XerCD"/>
</dbReference>
<evidence type="ECO:0000256" key="6">
    <source>
        <dbReference type="ARBA" id="ARBA00022829"/>
    </source>
</evidence>
<dbReference type="InterPro" id="IPR044068">
    <property type="entry name" value="CB"/>
</dbReference>
<dbReference type="InterPro" id="IPR011010">
    <property type="entry name" value="DNA_brk_join_enz"/>
</dbReference>
<feature type="active site" evidence="11">
    <location>
        <position position="256"/>
    </location>
</feature>
<organism evidence="14 15">
    <name type="scientific">Rhizobium rhizogenes</name>
    <name type="common">Agrobacterium rhizogenes</name>
    <dbReference type="NCBI Taxonomy" id="359"/>
    <lineage>
        <taxon>Bacteria</taxon>
        <taxon>Pseudomonadati</taxon>
        <taxon>Pseudomonadota</taxon>
        <taxon>Alphaproteobacteria</taxon>
        <taxon>Hyphomicrobiales</taxon>
        <taxon>Rhizobiaceae</taxon>
        <taxon>Rhizobium/Agrobacterium group</taxon>
        <taxon>Rhizobium</taxon>
    </lineage>
</organism>
<gene>
    <name evidence="11 14" type="primary">xerD</name>
    <name evidence="14" type="ORF">DC430_07560</name>
</gene>
<evidence type="ECO:0000256" key="3">
    <source>
        <dbReference type="ARBA" id="ARBA00015810"/>
    </source>
</evidence>
<evidence type="ECO:0000256" key="8">
    <source>
        <dbReference type="ARBA" id="ARBA00023125"/>
    </source>
</evidence>
<dbReference type="Pfam" id="PF02899">
    <property type="entry name" value="Phage_int_SAM_1"/>
    <property type="match status" value="1"/>
</dbReference>
<evidence type="ECO:0000256" key="2">
    <source>
        <dbReference type="ARBA" id="ARBA00010450"/>
    </source>
</evidence>
<feature type="active site" evidence="11">
    <location>
        <position position="180"/>
    </location>
</feature>